<evidence type="ECO:0000313" key="2">
    <source>
        <dbReference type="Proteomes" id="UP000245207"/>
    </source>
</evidence>
<accession>A0A2U1NZZ3</accession>
<organism evidence="1 2">
    <name type="scientific">Artemisia annua</name>
    <name type="common">Sweet wormwood</name>
    <dbReference type="NCBI Taxonomy" id="35608"/>
    <lineage>
        <taxon>Eukaryota</taxon>
        <taxon>Viridiplantae</taxon>
        <taxon>Streptophyta</taxon>
        <taxon>Embryophyta</taxon>
        <taxon>Tracheophyta</taxon>
        <taxon>Spermatophyta</taxon>
        <taxon>Magnoliopsida</taxon>
        <taxon>eudicotyledons</taxon>
        <taxon>Gunneridae</taxon>
        <taxon>Pentapetalae</taxon>
        <taxon>asterids</taxon>
        <taxon>campanulids</taxon>
        <taxon>Asterales</taxon>
        <taxon>Asteraceae</taxon>
        <taxon>Asteroideae</taxon>
        <taxon>Anthemideae</taxon>
        <taxon>Artemisiinae</taxon>
        <taxon>Artemisia</taxon>
    </lineage>
</organism>
<keyword evidence="2" id="KW-1185">Reference proteome</keyword>
<proteinExistence type="predicted"/>
<name>A0A2U1NZZ3_ARTAN</name>
<gene>
    <name evidence="1" type="ORF">CTI12_AA208890</name>
</gene>
<dbReference type="Proteomes" id="UP000245207">
    <property type="component" value="Unassembled WGS sequence"/>
</dbReference>
<dbReference type="EMBL" id="PKPP01001907">
    <property type="protein sequence ID" value="PWA79037.1"/>
    <property type="molecule type" value="Genomic_DNA"/>
</dbReference>
<protein>
    <submittedName>
        <fullName evidence="1">NAC domain-containing protein 8</fullName>
    </submittedName>
</protein>
<reference evidence="1 2" key="1">
    <citation type="journal article" date="2018" name="Mol. Plant">
        <title>The genome of Artemisia annua provides insight into the evolution of Asteraceae family and artemisinin biosynthesis.</title>
        <authorList>
            <person name="Shen Q."/>
            <person name="Zhang L."/>
            <person name="Liao Z."/>
            <person name="Wang S."/>
            <person name="Yan T."/>
            <person name="Shi P."/>
            <person name="Liu M."/>
            <person name="Fu X."/>
            <person name="Pan Q."/>
            <person name="Wang Y."/>
            <person name="Lv Z."/>
            <person name="Lu X."/>
            <person name="Zhang F."/>
            <person name="Jiang W."/>
            <person name="Ma Y."/>
            <person name="Chen M."/>
            <person name="Hao X."/>
            <person name="Li L."/>
            <person name="Tang Y."/>
            <person name="Lv G."/>
            <person name="Zhou Y."/>
            <person name="Sun X."/>
            <person name="Brodelius P.E."/>
            <person name="Rose J.K.C."/>
            <person name="Tang K."/>
        </authorList>
    </citation>
    <scope>NUCLEOTIDE SEQUENCE [LARGE SCALE GENOMIC DNA]</scope>
    <source>
        <strain evidence="2">cv. Huhao1</strain>
        <tissue evidence="1">Leaf</tissue>
    </source>
</reference>
<comment type="caution">
    <text evidence="1">The sequence shown here is derived from an EMBL/GenBank/DDBJ whole genome shotgun (WGS) entry which is preliminary data.</text>
</comment>
<dbReference type="AlphaFoldDB" id="A0A2U1NZZ3"/>
<sequence>MVRSLGAVAKTLAKTDVAPLSAPPNQCHDTGDLSGVRLSEYLVEKCGVANGKPHLYGDVHIPTLNVDKGICHKNPENLLDTSSSH</sequence>
<evidence type="ECO:0000313" key="1">
    <source>
        <dbReference type="EMBL" id="PWA79037.1"/>
    </source>
</evidence>